<comment type="caution">
    <text evidence="1">The sequence shown here is derived from an EMBL/GenBank/DDBJ whole genome shotgun (WGS) entry which is preliminary data.</text>
</comment>
<reference evidence="1" key="2">
    <citation type="submission" date="2020-09" db="EMBL/GenBank/DDBJ databases">
        <authorList>
            <person name="Sun Q."/>
            <person name="Ohkuma M."/>
        </authorList>
    </citation>
    <scope>NUCLEOTIDE SEQUENCE</scope>
    <source>
        <strain evidence="1">JCM 4122</strain>
    </source>
</reference>
<gene>
    <name evidence="1" type="ORF">GCM10017667_46710</name>
</gene>
<reference evidence="1" key="1">
    <citation type="journal article" date="2014" name="Int. J. Syst. Evol. Microbiol.">
        <title>Complete genome sequence of Corynebacterium casei LMG S-19264T (=DSM 44701T), isolated from a smear-ripened cheese.</title>
        <authorList>
            <consortium name="US DOE Joint Genome Institute (JGI-PGF)"/>
            <person name="Walter F."/>
            <person name="Albersmeier A."/>
            <person name="Kalinowski J."/>
            <person name="Ruckert C."/>
        </authorList>
    </citation>
    <scope>NUCLEOTIDE SEQUENCE</scope>
    <source>
        <strain evidence="1">JCM 4122</strain>
    </source>
</reference>
<evidence type="ECO:0000313" key="2">
    <source>
        <dbReference type="Proteomes" id="UP000632849"/>
    </source>
</evidence>
<dbReference type="AlphaFoldDB" id="A0A919BTQ5"/>
<name>A0A919BTQ5_STRFL</name>
<dbReference type="EMBL" id="BNBE01000002">
    <property type="protein sequence ID" value="GHG09111.1"/>
    <property type="molecule type" value="Genomic_DNA"/>
</dbReference>
<evidence type="ECO:0000313" key="1">
    <source>
        <dbReference type="EMBL" id="GHG09111.1"/>
    </source>
</evidence>
<keyword evidence="2" id="KW-1185">Reference proteome</keyword>
<organism evidence="1 2">
    <name type="scientific">Streptomyces filamentosus</name>
    <name type="common">Streptomyces roseosporus</name>
    <dbReference type="NCBI Taxonomy" id="67294"/>
    <lineage>
        <taxon>Bacteria</taxon>
        <taxon>Bacillati</taxon>
        <taxon>Actinomycetota</taxon>
        <taxon>Actinomycetes</taxon>
        <taxon>Kitasatosporales</taxon>
        <taxon>Streptomycetaceae</taxon>
        <taxon>Streptomyces</taxon>
    </lineage>
</organism>
<protein>
    <submittedName>
        <fullName evidence="1">Uncharacterized protein</fullName>
    </submittedName>
</protein>
<accession>A0A919BTQ5</accession>
<dbReference type="Proteomes" id="UP000632849">
    <property type="component" value="Unassembled WGS sequence"/>
</dbReference>
<proteinExistence type="predicted"/>
<sequence>MRRAPGADTPGVRRFAVPRGVRRSREGCPHRLPAASVHRSRRCVCGVPGGVRAPSPGCALVETTDAWPVGGPSARKSVREGRTPPLTWELAREGG</sequence>